<dbReference type="Gene3D" id="2.40.110.10">
    <property type="entry name" value="Butyryl-CoA Dehydrogenase, subunit A, domain 2"/>
    <property type="match status" value="1"/>
</dbReference>
<evidence type="ECO:0000256" key="7">
    <source>
        <dbReference type="ARBA" id="ARBA00066461"/>
    </source>
</evidence>
<dbReference type="FunFam" id="1.20.140.10:FF:000004">
    <property type="entry name" value="Acyl-CoA dehydrogenase FadE25"/>
    <property type="match status" value="1"/>
</dbReference>
<dbReference type="Pfam" id="PF02770">
    <property type="entry name" value="Acyl-CoA_dh_M"/>
    <property type="match status" value="1"/>
</dbReference>
<sequence length="381" mass="41362">MINFEPDEQQLNMRRLAQKFARNTIRPVAFEYDDAETPPWPVLAQAAQQGLMSYRYPEQYGGSGIDSVLTACLVSEEFGWGCAGIGNNLLAGDTGVLPILLNGNSEQKSRYIPQFCDKKQVRTGAFALTEPNAGSDISAIRTTAVPDGNDYVINGEKTMITAAGIADLYIIFAQLEHAGITAFIVEADSTGLSIGGTYRKTGMRASQVGSIQLKNVRVPASNRLGEEGQGFYIAMRFFEYNRPVLAALAVGVARAAYEYALEYAQKRVQFGQPVISNQAISFMLADMATEIDAARLLVWRAASLVDKNLPANAQASMAKVYATDMAVKATNNAVQILGGMGVMRDHPVEKWARDAKVLQIVEGTGQIQRMIISQLVSTGKN</sequence>
<evidence type="ECO:0000256" key="3">
    <source>
        <dbReference type="ARBA" id="ARBA00022630"/>
    </source>
</evidence>
<feature type="domain" description="Acyl-CoA dehydrogenase/oxidase N-terminal" evidence="13">
    <location>
        <begin position="8"/>
        <end position="117"/>
    </location>
</feature>
<dbReference type="InterPro" id="IPR009075">
    <property type="entry name" value="AcylCo_DH/oxidase_C"/>
</dbReference>
<dbReference type="InterPro" id="IPR036250">
    <property type="entry name" value="AcylCo_DH-like_C"/>
</dbReference>
<keyword evidence="15" id="KW-1185">Reference proteome</keyword>
<name>A0A839IVA9_9GAMM</name>
<feature type="domain" description="Acyl-CoA dehydrogenase/oxidase C-terminal" evidence="11">
    <location>
        <begin position="228"/>
        <end position="374"/>
    </location>
</feature>
<evidence type="ECO:0000256" key="4">
    <source>
        <dbReference type="ARBA" id="ARBA00022827"/>
    </source>
</evidence>
<evidence type="ECO:0000256" key="1">
    <source>
        <dbReference type="ARBA" id="ARBA00001974"/>
    </source>
</evidence>
<dbReference type="EMBL" id="JACJFM010000031">
    <property type="protein sequence ID" value="MBB1488600.1"/>
    <property type="molecule type" value="Genomic_DNA"/>
</dbReference>
<dbReference type="InterPro" id="IPR006089">
    <property type="entry name" value="Acyl-CoA_DH_CS"/>
</dbReference>
<evidence type="ECO:0000256" key="9">
    <source>
        <dbReference type="ARBA" id="ARBA00075603"/>
    </source>
</evidence>
<evidence type="ECO:0000256" key="6">
    <source>
        <dbReference type="ARBA" id="ARBA00052938"/>
    </source>
</evidence>
<evidence type="ECO:0000256" key="10">
    <source>
        <dbReference type="RuleBase" id="RU362125"/>
    </source>
</evidence>
<feature type="domain" description="Acyl-CoA oxidase/dehydrogenase middle" evidence="12">
    <location>
        <begin position="125"/>
        <end position="216"/>
    </location>
</feature>
<comment type="caution">
    <text evidence="14">The sequence shown here is derived from an EMBL/GenBank/DDBJ whole genome shotgun (WGS) entry which is preliminary data.</text>
</comment>
<reference evidence="14 15" key="1">
    <citation type="submission" date="2020-08" db="EMBL/GenBank/DDBJ databases">
        <title>Oceanospirillum sp. nov. isolated from marine sediment.</title>
        <authorList>
            <person name="Ji X."/>
        </authorList>
    </citation>
    <scope>NUCLEOTIDE SEQUENCE [LARGE SCALE GENOMIC DNA]</scope>
    <source>
        <strain evidence="14 15">D5</strain>
    </source>
</reference>
<dbReference type="Pfam" id="PF02771">
    <property type="entry name" value="Acyl-CoA_dh_N"/>
    <property type="match status" value="1"/>
</dbReference>
<dbReference type="PANTHER" id="PTHR43884:SF12">
    <property type="entry name" value="ISOVALERYL-COA DEHYDROGENASE, MITOCHONDRIAL-RELATED"/>
    <property type="match status" value="1"/>
</dbReference>
<dbReference type="InterPro" id="IPR013786">
    <property type="entry name" value="AcylCoA_DH/ox_N"/>
</dbReference>
<comment type="similarity">
    <text evidence="2 10">Belongs to the acyl-CoA dehydrogenase family.</text>
</comment>
<evidence type="ECO:0000259" key="13">
    <source>
        <dbReference type="Pfam" id="PF02771"/>
    </source>
</evidence>
<comment type="cofactor">
    <cofactor evidence="1 10">
        <name>FAD</name>
        <dbReference type="ChEBI" id="CHEBI:57692"/>
    </cofactor>
</comment>
<dbReference type="PANTHER" id="PTHR43884">
    <property type="entry name" value="ACYL-COA DEHYDROGENASE"/>
    <property type="match status" value="1"/>
</dbReference>
<dbReference type="PROSITE" id="PS00073">
    <property type="entry name" value="ACYL_COA_DH_2"/>
    <property type="match status" value="1"/>
</dbReference>
<accession>A0A839IVA9</accession>
<dbReference type="Gene3D" id="1.10.540.10">
    <property type="entry name" value="Acyl-CoA dehydrogenase/oxidase, N-terminal domain"/>
    <property type="match status" value="1"/>
</dbReference>
<dbReference type="GO" id="GO:0003995">
    <property type="term" value="F:acyl-CoA dehydrogenase activity"/>
    <property type="evidence" value="ECO:0007669"/>
    <property type="project" value="InterPro"/>
</dbReference>
<dbReference type="SUPFAM" id="SSF56645">
    <property type="entry name" value="Acyl-CoA dehydrogenase NM domain-like"/>
    <property type="match status" value="1"/>
</dbReference>
<evidence type="ECO:0000313" key="15">
    <source>
        <dbReference type="Proteomes" id="UP000565262"/>
    </source>
</evidence>
<evidence type="ECO:0000259" key="11">
    <source>
        <dbReference type="Pfam" id="PF00441"/>
    </source>
</evidence>
<dbReference type="Proteomes" id="UP000565262">
    <property type="component" value="Unassembled WGS sequence"/>
</dbReference>
<dbReference type="AlphaFoldDB" id="A0A839IVA9"/>
<dbReference type="FunFam" id="2.40.110.10:FF:000002">
    <property type="entry name" value="Acyl-CoA dehydrogenase fadE12"/>
    <property type="match status" value="1"/>
</dbReference>
<protein>
    <recommendedName>
        <fullName evidence="8">3-sulfinopropanoyl-CoA desulfinase</fullName>
        <ecNumber evidence="7">3.13.1.4</ecNumber>
    </recommendedName>
    <alternativeName>
        <fullName evidence="9">3-sulfinopropionyl coenzyme A desulfinase</fullName>
    </alternativeName>
</protein>
<comment type="catalytic activity">
    <reaction evidence="6">
        <text>3-sulfinopropanoyl-CoA + H2O = propanoyl-CoA + sulfite + H(+)</text>
        <dbReference type="Rhea" id="RHEA:41624"/>
        <dbReference type="ChEBI" id="CHEBI:15377"/>
        <dbReference type="ChEBI" id="CHEBI:15378"/>
        <dbReference type="ChEBI" id="CHEBI:17359"/>
        <dbReference type="ChEBI" id="CHEBI:57392"/>
        <dbReference type="ChEBI" id="CHEBI:78349"/>
        <dbReference type="EC" id="3.13.1.4"/>
    </reaction>
    <physiologicalReaction direction="left-to-right" evidence="6">
        <dbReference type="Rhea" id="RHEA:41625"/>
    </physiologicalReaction>
</comment>
<dbReference type="InterPro" id="IPR046373">
    <property type="entry name" value="Acyl-CoA_Oxase/DH_mid-dom_sf"/>
</dbReference>
<evidence type="ECO:0000256" key="5">
    <source>
        <dbReference type="ARBA" id="ARBA00023002"/>
    </source>
</evidence>
<dbReference type="PIRSF" id="PIRSF016578">
    <property type="entry name" value="HsaA"/>
    <property type="match status" value="1"/>
</dbReference>
<dbReference type="Pfam" id="PF00441">
    <property type="entry name" value="Acyl-CoA_dh_1"/>
    <property type="match status" value="1"/>
</dbReference>
<dbReference type="SUPFAM" id="SSF47203">
    <property type="entry name" value="Acyl-CoA dehydrogenase C-terminal domain-like"/>
    <property type="match status" value="1"/>
</dbReference>
<evidence type="ECO:0000256" key="8">
    <source>
        <dbReference type="ARBA" id="ARBA00068311"/>
    </source>
</evidence>
<dbReference type="InterPro" id="IPR009100">
    <property type="entry name" value="AcylCoA_DH/oxidase_NM_dom_sf"/>
</dbReference>
<dbReference type="Gene3D" id="1.20.140.10">
    <property type="entry name" value="Butyryl-CoA Dehydrogenase, subunit A, domain 3"/>
    <property type="match status" value="1"/>
</dbReference>
<evidence type="ECO:0000313" key="14">
    <source>
        <dbReference type="EMBL" id="MBB1488600.1"/>
    </source>
</evidence>
<keyword evidence="5 10" id="KW-0560">Oxidoreductase</keyword>
<dbReference type="InterPro" id="IPR037069">
    <property type="entry name" value="AcylCoA_DH/ox_N_sf"/>
</dbReference>
<keyword evidence="3 10" id="KW-0285">Flavoprotein</keyword>
<dbReference type="InterPro" id="IPR006091">
    <property type="entry name" value="Acyl-CoA_Oxase/DH_mid-dom"/>
</dbReference>
<keyword evidence="4 10" id="KW-0274">FAD</keyword>
<organism evidence="14 15">
    <name type="scientific">Oceanospirillum sediminis</name>
    <dbReference type="NCBI Taxonomy" id="2760088"/>
    <lineage>
        <taxon>Bacteria</taxon>
        <taxon>Pseudomonadati</taxon>
        <taxon>Pseudomonadota</taxon>
        <taxon>Gammaproteobacteria</taxon>
        <taxon>Oceanospirillales</taxon>
        <taxon>Oceanospirillaceae</taxon>
        <taxon>Oceanospirillum</taxon>
    </lineage>
</organism>
<gene>
    <name evidence="14" type="ORF">H4O21_18500</name>
</gene>
<evidence type="ECO:0000259" key="12">
    <source>
        <dbReference type="Pfam" id="PF02770"/>
    </source>
</evidence>
<proteinExistence type="inferred from homology"/>
<dbReference type="GO" id="GO:0050660">
    <property type="term" value="F:flavin adenine dinucleotide binding"/>
    <property type="evidence" value="ECO:0007669"/>
    <property type="project" value="InterPro"/>
</dbReference>
<dbReference type="PROSITE" id="PS00072">
    <property type="entry name" value="ACYL_COA_DH_1"/>
    <property type="match status" value="1"/>
</dbReference>
<evidence type="ECO:0000256" key="2">
    <source>
        <dbReference type="ARBA" id="ARBA00009347"/>
    </source>
</evidence>
<dbReference type="EC" id="3.13.1.4" evidence="7"/>